<proteinExistence type="predicted"/>
<keyword evidence="1" id="KW-0255">Endonuclease</keyword>
<keyword evidence="1" id="KW-0540">Nuclease</keyword>
<protein>
    <submittedName>
        <fullName evidence="1">Truncated LAGLIDADG endonuclease</fullName>
    </submittedName>
</protein>
<sequence length="66" mass="7493">MWVKLPNSGDALKLLVPSFNWKVISGWTNYSGMVTSQKMVEREMGYRGSKSVMDCHPTSQKQKSIL</sequence>
<geneLocation type="mitochondrion" evidence="1"/>
<gene>
    <name evidence="1" type="ORF">SBORM_0114</name>
</gene>
<reference evidence="1" key="1">
    <citation type="journal article" date="2014" name="PLoS ONE">
        <title>The 203 kbp Mitochondrial Genome of the Phytopathogenic Fungus Sclerotinia borealis Reveals Multiple Invasions of Introns and Genomic Duplications.</title>
        <authorList>
            <person name="Mardanov A.V."/>
            <person name="Beletsky A.V."/>
            <person name="Kadnikov V.V."/>
            <person name="Ignatov A.N."/>
            <person name="Ravin N.V."/>
        </authorList>
    </citation>
    <scope>NUCLEOTIDE SEQUENCE</scope>
    <source>
        <strain evidence="1">F-4128</strain>
    </source>
</reference>
<dbReference type="GeneID" id="20498001"/>
<evidence type="ECO:0000313" key="1">
    <source>
        <dbReference type="EMBL" id="AIJ56801.1"/>
    </source>
</evidence>
<organism evidence="1">
    <name type="scientific">Sclerotinia borealis</name>
    <dbReference type="NCBI Taxonomy" id="77105"/>
    <lineage>
        <taxon>Eukaryota</taxon>
        <taxon>Fungi</taxon>
        <taxon>Dikarya</taxon>
        <taxon>Ascomycota</taxon>
        <taxon>Pezizomycotina</taxon>
        <taxon>Leotiomycetes</taxon>
        <taxon>Helotiales</taxon>
        <taxon>Sclerotiniaceae</taxon>
        <taxon>Sclerotinia</taxon>
    </lineage>
</organism>
<dbReference type="EMBL" id="KJ434027">
    <property type="protein sequence ID" value="AIJ56801.1"/>
    <property type="molecule type" value="Genomic_DNA"/>
</dbReference>
<dbReference type="RefSeq" id="YP_009072363.1">
    <property type="nucleotide sequence ID" value="NC_025200.1"/>
</dbReference>
<keyword evidence="1" id="KW-0378">Hydrolase</keyword>
<dbReference type="GO" id="GO:0004519">
    <property type="term" value="F:endonuclease activity"/>
    <property type="evidence" value="ECO:0007669"/>
    <property type="project" value="UniProtKB-KW"/>
</dbReference>
<keyword evidence="1" id="KW-0496">Mitochondrion</keyword>
<dbReference type="AlphaFoldDB" id="A0A088CQV5"/>
<name>A0A088CQV5_9HELO</name>
<accession>A0A088CQV5</accession>